<dbReference type="InterPro" id="IPR036378">
    <property type="entry name" value="FAS1_dom_sf"/>
</dbReference>
<feature type="compositionally biased region" description="Low complexity" evidence="1">
    <location>
        <begin position="394"/>
        <end position="418"/>
    </location>
</feature>
<feature type="region of interest" description="Disordered" evidence="1">
    <location>
        <begin position="134"/>
        <end position="163"/>
    </location>
</feature>
<dbReference type="SUPFAM" id="SSF82153">
    <property type="entry name" value="FAS1 domain"/>
    <property type="match status" value="2"/>
</dbReference>
<feature type="compositionally biased region" description="Low complexity" evidence="1">
    <location>
        <begin position="562"/>
        <end position="590"/>
    </location>
</feature>
<feature type="region of interest" description="Disordered" evidence="1">
    <location>
        <begin position="562"/>
        <end position="593"/>
    </location>
</feature>
<dbReference type="PANTHER" id="PTHR10900">
    <property type="entry name" value="PERIOSTIN-RELATED"/>
    <property type="match status" value="1"/>
</dbReference>
<feature type="compositionally biased region" description="Low complexity" evidence="1">
    <location>
        <begin position="50"/>
        <end position="69"/>
    </location>
</feature>
<dbReference type="InParanoid" id="A0A168QSL7"/>
<gene>
    <name evidence="4" type="primary">ABSGL_11342.1 scaffold 12295</name>
</gene>
<dbReference type="STRING" id="4829.A0A168QSL7"/>
<dbReference type="SMART" id="SM00554">
    <property type="entry name" value="FAS1"/>
    <property type="match status" value="2"/>
</dbReference>
<feature type="region of interest" description="Disordered" evidence="1">
    <location>
        <begin position="179"/>
        <end position="213"/>
    </location>
</feature>
<dbReference type="AlphaFoldDB" id="A0A168QSL7"/>
<keyword evidence="5" id="KW-1185">Reference proteome</keyword>
<dbReference type="EMBL" id="LT554468">
    <property type="protein sequence ID" value="SAM05467.1"/>
    <property type="molecule type" value="Genomic_DNA"/>
</dbReference>
<feature type="region of interest" description="Disordered" evidence="1">
    <location>
        <begin position="278"/>
        <end position="308"/>
    </location>
</feature>
<feature type="compositionally biased region" description="Gly residues" evidence="1">
    <location>
        <begin position="189"/>
        <end position="208"/>
    </location>
</feature>
<dbReference type="InterPro" id="IPR050904">
    <property type="entry name" value="Adhesion/Biosynth-related"/>
</dbReference>
<sequence length="618" mass="63564">MLLKQGLLLLLSVAAVKSQVDDCSSTSNNGTVSAGKQNDAGSPFSCPLLNSASNSSTTSGNNSTTNGTGMANKNETIFQFLNSTDSPVPKFTQLINSSPDFKPLIDILSNPDNHTLFLPCDEALEQLLSLTNATSGGSNGTSSNSTSSNNTTSGGTGGQNQSSSIVGHHAEAWTLHNLADKDKNDTSSGNGGQSGSGGGDDESSGGGKQNSTQAISQGLSNFSIVDVLSYHILNGSWPLTNITHGIHINDTLMSNETAYPLAEFAPLVIINNSTSMNGTNSTSGGQNSTSSGQNSTSSGDNSTSTENGSNSAISFLSLLAQNATDQNSTSHGNSSSSSNVTVGNGIGYANIIMPDITLNNGIVHIIDKILVPPVSLVDALKQLNETQVTKHLNETSGSSSNSSSSSNSTETSSPDNSTAPESSPSEIQTGNTFVELSSLMDASDNKSAELTSLLNSATNVTIFLPSDQAIKNFTSNEEKGSKNDSSMNMTDLVKNHVVNGTYYTSNFTETPLNATTLNGTQIELTGSANGTMFQVGNATIVKANILTNQGVVHVIDQVLQPSAPSSNSSNSSTPSESSSSSTQEAQPTETASSAAGLHLMPSLASGVVCFCLGLLSLM</sequence>
<evidence type="ECO:0000256" key="1">
    <source>
        <dbReference type="SAM" id="MobiDB-lite"/>
    </source>
</evidence>
<proteinExistence type="predicted"/>
<evidence type="ECO:0000313" key="5">
    <source>
        <dbReference type="Proteomes" id="UP000078561"/>
    </source>
</evidence>
<feature type="region of interest" description="Disordered" evidence="1">
    <location>
        <begin position="45"/>
        <end position="71"/>
    </location>
</feature>
<dbReference type="Pfam" id="PF02469">
    <property type="entry name" value="Fasciclin"/>
    <property type="match status" value="2"/>
</dbReference>
<dbReference type="Gene3D" id="2.30.180.10">
    <property type="entry name" value="FAS1 domain"/>
    <property type="match status" value="2"/>
</dbReference>
<dbReference type="PANTHER" id="PTHR10900:SF77">
    <property type="entry name" value="FI19380P1"/>
    <property type="match status" value="1"/>
</dbReference>
<feature type="signal peptide" evidence="2">
    <location>
        <begin position="1"/>
        <end position="18"/>
    </location>
</feature>
<dbReference type="GO" id="GO:0005615">
    <property type="term" value="C:extracellular space"/>
    <property type="evidence" value="ECO:0007669"/>
    <property type="project" value="TreeGrafter"/>
</dbReference>
<evidence type="ECO:0000256" key="2">
    <source>
        <dbReference type="SAM" id="SignalP"/>
    </source>
</evidence>
<reference evidence="4" key="1">
    <citation type="submission" date="2016-04" db="EMBL/GenBank/DDBJ databases">
        <authorList>
            <person name="Evans L.H."/>
            <person name="Alamgir A."/>
            <person name="Owens N."/>
            <person name="Weber N.D."/>
            <person name="Virtaneva K."/>
            <person name="Barbian K."/>
            <person name="Babar A."/>
            <person name="Rosenke K."/>
        </authorList>
    </citation>
    <scope>NUCLEOTIDE SEQUENCE [LARGE SCALE GENOMIC DNA]</scope>
    <source>
        <strain evidence="4">CBS 101.48</strain>
    </source>
</reference>
<feature type="region of interest" description="Disordered" evidence="1">
    <location>
        <begin position="391"/>
        <end position="427"/>
    </location>
</feature>
<keyword evidence="2" id="KW-0732">Signal</keyword>
<dbReference type="InterPro" id="IPR000782">
    <property type="entry name" value="FAS1_domain"/>
</dbReference>
<feature type="chain" id="PRO_5007899947" description="FAS1 domain-containing protein" evidence="2">
    <location>
        <begin position="19"/>
        <end position="618"/>
    </location>
</feature>
<protein>
    <recommendedName>
        <fullName evidence="3">FAS1 domain-containing protein</fullName>
    </recommendedName>
</protein>
<feature type="domain" description="FAS1" evidence="3">
    <location>
        <begin position="420"/>
        <end position="559"/>
    </location>
</feature>
<dbReference type="Proteomes" id="UP000078561">
    <property type="component" value="Unassembled WGS sequence"/>
</dbReference>
<organism evidence="4">
    <name type="scientific">Absidia glauca</name>
    <name type="common">Pin mould</name>
    <dbReference type="NCBI Taxonomy" id="4829"/>
    <lineage>
        <taxon>Eukaryota</taxon>
        <taxon>Fungi</taxon>
        <taxon>Fungi incertae sedis</taxon>
        <taxon>Mucoromycota</taxon>
        <taxon>Mucoromycotina</taxon>
        <taxon>Mucoromycetes</taxon>
        <taxon>Mucorales</taxon>
        <taxon>Cunninghamellaceae</taxon>
        <taxon>Absidia</taxon>
    </lineage>
</organism>
<dbReference type="OrthoDB" id="286301at2759"/>
<evidence type="ECO:0000259" key="3">
    <source>
        <dbReference type="PROSITE" id="PS50213"/>
    </source>
</evidence>
<evidence type="ECO:0000313" key="4">
    <source>
        <dbReference type="EMBL" id="SAM05467.1"/>
    </source>
</evidence>
<dbReference type="PROSITE" id="PS50213">
    <property type="entry name" value="FAS1"/>
    <property type="match status" value="2"/>
</dbReference>
<feature type="domain" description="FAS1" evidence="3">
    <location>
        <begin position="75"/>
        <end position="370"/>
    </location>
</feature>
<name>A0A168QSL7_ABSGL</name>
<accession>A0A168QSL7</accession>